<comment type="caution">
    <text evidence="13">The sequence shown here is derived from an EMBL/GenBank/DDBJ whole genome shotgun (WGS) entry which is preliminary data.</text>
</comment>
<comment type="subcellular location">
    <subcellularLocation>
        <location evidence="1">Membrane</location>
        <topology evidence="1">Multi-pass membrane protein</topology>
    </subcellularLocation>
</comment>
<feature type="transmembrane region" description="Helical" evidence="11">
    <location>
        <begin position="187"/>
        <end position="207"/>
    </location>
</feature>
<keyword evidence="2" id="KW-0813">Transport</keyword>
<keyword evidence="9 11" id="KW-0472">Membrane</keyword>
<evidence type="ECO:0000256" key="4">
    <source>
        <dbReference type="ARBA" id="ARBA00022692"/>
    </source>
</evidence>
<dbReference type="Proteomes" id="UP001595952">
    <property type="component" value="Unassembled WGS sequence"/>
</dbReference>
<dbReference type="InterPro" id="IPR005821">
    <property type="entry name" value="Ion_trans_dom"/>
</dbReference>
<evidence type="ECO:0000256" key="1">
    <source>
        <dbReference type="ARBA" id="ARBA00004141"/>
    </source>
</evidence>
<evidence type="ECO:0000256" key="7">
    <source>
        <dbReference type="ARBA" id="ARBA00022989"/>
    </source>
</evidence>
<evidence type="ECO:0000256" key="6">
    <source>
        <dbReference type="ARBA" id="ARBA00022958"/>
    </source>
</evidence>
<keyword evidence="4 11" id="KW-0812">Transmembrane</keyword>
<evidence type="ECO:0000256" key="3">
    <source>
        <dbReference type="ARBA" id="ARBA00022538"/>
    </source>
</evidence>
<proteinExistence type="predicted"/>
<dbReference type="PANTHER" id="PTHR11537:SF254">
    <property type="entry name" value="POTASSIUM VOLTAGE-GATED CHANNEL PROTEIN SHAB"/>
    <property type="match status" value="1"/>
</dbReference>
<sequence>MSRPSDPPRPDRRAPWRVTLGNLVFNNDTPGARLFDLGLTLLIVLSILLVMVESVGPVRARLGPQLRAAEAALTLLFALEYLLRLVTARRASHYARSFFGMVDLLSVLPGLLSLLLPGAQAFQVVRALRLLRIFRILKLGRYLSEANIITSALRASAAKITVFLATVLTLVLIIGTLMYVVEGPENGYTSIPTSIYWAIVTITTVGYGDIAPKTGLGKFIASATMILGYGILAVPTGIVTVGLTQAHAQSQAAQSLAAQSQAAQRQTQSLTGRGCPACGDTGHEPGARFCKRCGAPLPEATPAGAGLDSRA</sequence>
<evidence type="ECO:0000256" key="11">
    <source>
        <dbReference type="SAM" id="Phobius"/>
    </source>
</evidence>
<name>A0ABV9I3G8_9DEIO</name>
<keyword evidence="3" id="KW-0633">Potassium transport</keyword>
<evidence type="ECO:0000256" key="10">
    <source>
        <dbReference type="ARBA" id="ARBA00023303"/>
    </source>
</evidence>
<dbReference type="InterPro" id="IPR028325">
    <property type="entry name" value="VG_K_chnl"/>
</dbReference>
<evidence type="ECO:0000256" key="8">
    <source>
        <dbReference type="ARBA" id="ARBA00023065"/>
    </source>
</evidence>
<dbReference type="Pfam" id="PF00520">
    <property type="entry name" value="Ion_trans"/>
    <property type="match status" value="1"/>
</dbReference>
<dbReference type="EMBL" id="JBHSEI010000001">
    <property type="protein sequence ID" value="MFC4636926.1"/>
    <property type="molecule type" value="Genomic_DNA"/>
</dbReference>
<reference evidence="14" key="1">
    <citation type="journal article" date="2019" name="Int. J. Syst. Evol. Microbiol.">
        <title>The Global Catalogue of Microorganisms (GCM) 10K type strain sequencing project: providing services to taxonomists for standard genome sequencing and annotation.</title>
        <authorList>
            <consortium name="The Broad Institute Genomics Platform"/>
            <consortium name="The Broad Institute Genome Sequencing Center for Infectious Disease"/>
            <person name="Wu L."/>
            <person name="Ma J."/>
        </authorList>
    </citation>
    <scope>NUCLEOTIDE SEQUENCE [LARGE SCALE GENOMIC DNA]</scope>
    <source>
        <strain evidence="14">CCUG 55995</strain>
    </source>
</reference>
<accession>A0ABV9I3G8</accession>
<dbReference type="PRINTS" id="PR00169">
    <property type="entry name" value="KCHANNEL"/>
</dbReference>
<evidence type="ECO:0000256" key="2">
    <source>
        <dbReference type="ARBA" id="ARBA00022448"/>
    </source>
</evidence>
<feature type="domain" description="Ion transport" evidence="12">
    <location>
        <begin position="33"/>
        <end position="250"/>
    </location>
</feature>
<dbReference type="SUPFAM" id="SSF81324">
    <property type="entry name" value="Voltage-gated potassium channels"/>
    <property type="match status" value="1"/>
</dbReference>
<keyword evidence="5" id="KW-0631">Potassium channel</keyword>
<organism evidence="13 14">
    <name type="scientific">Deinococcus hohokamensis</name>
    <dbReference type="NCBI Taxonomy" id="309883"/>
    <lineage>
        <taxon>Bacteria</taxon>
        <taxon>Thermotogati</taxon>
        <taxon>Deinococcota</taxon>
        <taxon>Deinococci</taxon>
        <taxon>Deinococcales</taxon>
        <taxon>Deinococcaceae</taxon>
        <taxon>Deinococcus</taxon>
    </lineage>
</organism>
<dbReference type="Gene3D" id="1.10.287.70">
    <property type="match status" value="1"/>
</dbReference>
<dbReference type="PANTHER" id="PTHR11537">
    <property type="entry name" value="VOLTAGE-GATED POTASSIUM CHANNEL"/>
    <property type="match status" value="1"/>
</dbReference>
<evidence type="ECO:0000256" key="9">
    <source>
        <dbReference type="ARBA" id="ARBA00023136"/>
    </source>
</evidence>
<evidence type="ECO:0000256" key="5">
    <source>
        <dbReference type="ARBA" id="ARBA00022826"/>
    </source>
</evidence>
<protein>
    <submittedName>
        <fullName evidence="13">Ion transporter</fullName>
    </submittedName>
</protein>
<keyword evidence="7 11" id="KW-1133">Transmembrane helix</keyword>
<keyword evidence="8" id="KW-0406">Ion transport</keyword>
<gene>
    <name evidence="13" type="ORF">ACFO0D_01100</name>
</gene>
<keyword evidence="6" id="KW-0630">Potassium</keyword>
<evidence type="ECO:0000259" key="12">
    <source>
        <dbReference type="Pfam" id="PF00520"/>
    </source>
</evidence>
<feature type="transmembrane region" description="Helical" evidence="11">
    <location>
        <begin position="107"/>
        <end position="128"/>
    </location>
</feature>
<keyword evidence="10" id="KW-0407">Ion channel</keyword>
<feature type="transmembrane region" description="Helical" evidence="11">
    <location>
        <begin position="37"/>
        <end position="56"/>
    </location>
</feature>
<dbReference type="RefSeq" id="WP_380059966.1">
    <property type="nucleotide sequence ID" value="NZ_JBHSEI010000001.1"/>
</dbReference>
<keyword evidence="14" id="KW-1185">Reference proteome</keyword>
<feature type="transmembrane region" description="Helical" evidence="11">
    <location>
        <begin position="160"/>
        <end position="181"/>
    </location>
</feature>
<evidence type="ECO:0000313" key="13">
    <source>
        <dbReference type="EMBL" id="MFC4636926.1"/>
    </source>
</evidence>
<feature type="transmembrane region" description="Helical" evidence="11">
    <location>
        <begin position="219"/>
        <end position="243"/>
    </location>
</feature>
<evidence type="ECO:0000313" key="14">
    <source>
        <dbReference type="Proteomes" id="UP001595952"/>
    </source>
</evidence>